<comment type="caution">
    <text evidence="2">The sequence shown here is derived from an EMBL/GenBank/DDBJ whole genome shotgun (WGS) entry which is preliminary data.</text>
</comment>
<dbReference type="Proteomes" id="UP000518188">
    <property type="component" value="Unassembled WGS sequence"/>
</dbReference>
<dbReference type="InterPro" id="IPR027843">
    <property type="entry name" value="DUF4440"/>
</dbReference>
<dbReference type="InterPro" id="IPR032710">
    <property type="entry name" value="NTF2-like_dom_sf"/>
</dbReference>
<dbReference type="Pfam" id="PF14534">
    <property type="entry name" value="DUF4440"/>
    <property type="match status" value="1"/>
</dbReference>
<evidence type="ECO:0000313" key="3">
    <source>
        <dbReference type="Proteomes" id="UP000518188"/>
    </source>
</evidence>
<sequence length="136" mass="14881">MASSRSGYSVTVTSPVLDELLHIERAGWDSLCESSGADFYGELMLPDAVMVLANGMVMDRNTVVSALAQSPPWRAYEISGVRLIALDDDNAALVYTGTAYRDGDEPAFVGAMSSVYHRVDGVWKLTLYQQTRKPDQ</sequence>
<accession>A0A7X6MQF6</accession>
<organism evidence="2 3">
    <name type="scientific">Mycolicibacterium septicum DSM 44393</name>
    <dbReference type="NCBI Taxonomy" id="1341646"/>
    <lineage>
        <taxon>Bacteria</taxon>
        <taxon>Bacillati</taxon>
        <taxon>Actinomycetota</taxon>
        <taxon>Actinomycetes</taxon>
        <taxon>Mycobacteriales</taxon>
        <taxon>Mycobacteriaceae</taxon>
        <taxon>Mycolicibacterium</taxon>
    </lineage>
</organism>
<dbReference type="AlphaFoldDB" id="A0A7X6MQF6"/>
<dbReference type="RefSeq" id="WP_044514160.1">
    <property type="nucleotide sequence ID" value="NZ_HG322951.1"/>
</dbReference>
<evidence type="ECO:0000259" key="1">
    <source>
        <dbReference type="Pfam" id="PF14534"/>
    </source>
</evidence>
<dbReference type="Gene3D" id="3.10.450.50">
    <property type="match status" value="1"/>
</dbReference>
<feature type="domain" description="DUF4440" evidence="1">
    <location>
        <begin position="21"/>
        <end position="125"/>
    </location>
</feature>
<dbReference type="EMBL" id="JAAXPJ010000007">
    <property type="protein sequence ID" value="NKZ12920.1"/>
    <property type="molecule type" value="Genomic_DNA"/>
</dbReference>
<evidence type="ECO:0000313" key="2">
    <source>
        <dbReference type="EMBL" id="NKZ12920.1"/>
    </source>
</evidence>
<name>A0A7X6MQF6_9MYCO</name>
<gene>
    <name evidence="2" type="ORF">HGA11_18270</name>
</gene>
<proteinExistence type="predicted"/>
<dbReference type="SUPFAM" id="SSF54427">
    <property type="entry name" value="NTF2-like"/>
    <property type="match status" value="1"/>
</dbReference>
<reference evidence="2 3" key="1">
    <citation type="submission" date="2020-04" db="EMBL/GenBank/DDBJ databases">
        <title>MicrobeNet Type strains.</title>
        <authorList>
            <person name="Nicholson A.C."/>
        </authorList>
    </citation>
    <scope>NUCLEOTIDE SEQUENCE [LARGE SCALE GENOMIC DNA]</scope>
    <source>
        <strain evidence="2 3">ATCC 700731</strain>
    </source>
</reference>
<protein>
    <submittedName>
        <fullName evidence="2">Nuclear transport factor 2 family protein</fullName>
    </submittedName>
</protein>